<keyword evidence="3" id="KW-0472">Membrane</keyword>
<name>A0AB34IMH3_PRYPA</name>
<dbReference type="InterPro" id="IPR023395">
    <property type="entry name" value="MCP_dom_sf"/>
</dbReference>
<comment type="subcellular location">
    <subcellularLocation>
        <location evidence="1">Membrane</location>
    </subcellularLocation>
</comment>
<evidence type="ECO:0000256" key="1">
    <source>
        <dbReference type="ARBA" id="ARBA00004370"/>
    </source>
</evidence>
<dbReference type="SUPFAM" id="SSF103506">
    <property type="entry name" value="Mitochondrial carrier"/>
    <property type="match status" value="1"/>
</dbReference>
<organism evidence="4 5">
    <name type="scientific">Prymnesium parvum</name>
    <name type="common">Toxic golden alga</name>
    <dbReference type="NCBI Taxonomy" id="97485"/>
    <lineage>
        <taxon>Eukaryota</taxon>
        <taxon>Haptista</taxon>
        <taxon>Haptophyta</taxon>
        <taxon>Prymnesiophyceae</taxon>
        <taxon>Prymnesiales</taxon>
        <taxon>Prymnesiaceae</taxon>
        <taxon>Prymnesium</taxon>
    </lineage>
</organism>
<keyword evidence="5" id="KW-1185">Reference proteome</keyword>
<evidence type="ECO:0000256" key="2">
    <source>
        <dbReference type="ARBA" id="ARBA00022692"/>
    </source>
</evidence>
<gene>
    <name evidence="4" type="ORF">AB1Y20_013107</name>
</gene>
<proteinExistence type="predicted"/>
<evidence type="ECO:0000313" key="4">
    <source>
        <dbReference type="EMBL" id="KAL1500450.1"/>
    </source>
</evidence>
<evidence type="ECO:0000313" key="5">
    <source>
        <dbReference type="Proteomes" id="UP001515480"/>
    </source>
</evidence>
<reference evidence="4 5" key="1">
    <citation type="journal article" date="2024" name="Science">
        <title>Giant polyketide synthase enzymes in the biosynthesis of giant marine polyether toxins.</title>
        <authorList>
            <person name="Fallon T.R."/>
            <person name="Shende V.V."/>
            <person name="Wierzbicki I.H."/>
            <person name="Pendleton A.L."/>
            <person name="Watervoot N.F."/>
            <person name="Auber R.P."/>
            <person name="Gonzalez D.J."/>
            <person name="Wisecaver J.H."/>
            <person name="Moore B.S."/>
        </authorList>
    </citation>
    <scope>NUCLEOTIDE SEQUENCE [LARGE SCALE GENOMIC DNA]</scope>
    <source>
        <strain evidence="4 5">12B1</strain>
    </source>
</reference>
<dbReference type="Proteomes" id="UP001515480">
    <property type="component" value="Unassembled WGS sequence"/>
</dbReference>
<dbReference type="AlphaFoldDB" id="A0AB34IMH3"/>
<protein>
    <recommendedName>
        <fullName evidence="6">ADP,ATP carrier protein</fullName>
    </recommendedName>
</protein>
<evidence type="ECO:0000256" key="3">
    <source>
        <dbReference type="ARBA" id="ARBA00023136"/>
    </source>
</evidence>
<accession>A0AB34IMH3</accession>
<keyword evidence="2" id="KW-0812">Transmembrane</keyword>
<sequence length="343" mass="37715">MALPSSKVKLNKRHTEILADEAGVPPSVAISTMVVYRSVGIGIFGVFMRCAGMPLEKIALYMNSSQVSGKGQLAQSIRLTFKDGLLTPYRVVGPASLVAWFFQYSVMGFAFQFFDSTLSSLMGAQPVYYGPELMKPAPKKSEAQPSSVVAANVVKTALAPLLSGSLESLVANRAEVERYYGRQQFKQIESNLNWGGLAKFCGPGYFANASRNVVMCSTTFVLTPITYKLYFPQEKKSKTTLFWYGLGMNIFAGNVIAITQQALWGRALDYGAVGGGRPINYEAVVREGLKKEGISAFFTPAKWFSRVLMNAPAQGALPWYYNEILPMGEHKVLQLVKKLYGIR</sequence>
<evidence type="ECO:0008006" key="6">
    <source>
        <dbReference type="Google" id="ProtNLM"/>
    </source>
</evidence>
<dbReference type="GO" id="GO:0016020">
    <property type="term" value="C:membrane"/>
    <property type="evidence" value="ECO:0007669"/>
    <property type="project" value="UniProtKB-SubCell"/>
</dbReference>
<dbReference type="EMBL" id="JBGBPQ010000023">
    <property type="protein sequence ID" value="KAL1500450.1"/>
    <property type="molecule type" value="Genomic_DNA"/>
</dbReference>
<comment type="caution">
    <text evidence="4">The sequence shown here is derived from an EMBL/GenBank/DDBJ whole genome shotgun (WGS) entry which is preliminary data.</text>
</comment>